<feature type="signal peptide" evidence="2">
    <location>
        <begin position="1"/>
        <end position="27"/>
    </location>
</feature>
<evidence type="ECO:0000256" key="1">
    <source>
        <dbReference type="SAM" id="MobiDB-lite"/>
    </source>
</evidence>
<reference evidence="5 6" key="1">
    <citation type="submission" date="2017-09" db="EMBL/GenBank/DDBJ databases">
        <authorList>
            <person name="Ehlers B."/>
            <person name="Leendertz F.H."/>
        </authorList>
    </citation>
    <scope>NUCLEOTIDE SEQUENCE [LARGE SCALE GENOMIC DNA]</scope>
    <source>
        <strain evidence="5 6">DSM 46844</strain>
    </source>
</reference>
<feature type="region of interest" description="Disordered" evidence="1">
    <location>
        <begin position="279"/>
        <end position="299"/>
    </location>
</feature>
<proteinExistence type="predicted"/>
<sequence>MRSPRRLCVLLVTGVLVGVLAPASAAAAPTAAPAQPTTPTLVGIRAAHHPTFDRIVFDFRGGLPTAEVAYVSELIGDGSGLPVPIAGRAILQARFEPADAHDDSGTPTAPDRVAFALPNIMTTVRSGDFEAVTTYGIGLARREAVTVSTLTDPDRVVIDVGAAFRTVQHEVFFFDEDRFVANQPPFYVAVSRPVLPQTPATGVLDRLFAGPTTAEQAAGLTLLSSGATGFTGLGIRDQVARVQLTGGCSSGGSTETIAGEIFPTLKQFDSVDVVKILDPEGRTGTPDGLSDSIPECLEP</sequence>
<evidence type="ECO:0000259" key="4">
    <source>
        <dbReference type="Pfam" id="PF24837"/>
    </source>
</evidence>
<dbReference type="EMBL" id="OBDO01000004">
    <property type="protein sequence ID" value="SNX96299.1"/>
    <property type="molecule type" value="Genomic_DNA"/>
</dbReference>
<feature type="chain" id="PRO_5039631504" evidence="2">
    <location>
        <begin position="28"/>
        <end position="299"/>
    </location>
</feature>
<dbReference type="RefSeq" id="WP_172442386.1">
    <property type="nucleotide sequence ID" value="NZ_JACHXB010000002.1"/>
</dbReference>
<feature type="domain" description="AMIN-like" evidence="4">
    <location>
        <begin position="40"/>
        <end position="160"/>
    </location>
</feature>
<keyword evidence="2" id="KW-0732">Signal</keyword>
<keyword evidence="6" id="KW-1185">Reference proteome</keyword>
<dbReference type="InterPro" id="IPR056303">
    <property type="entry name" value="AMIN-like"/>
</dbReference>
<feature type="domain" description="GerMN" evidence="3">
    <location>
        <begin position="171"/>
        <end position="277"/>
    </location>
</feature>
<dbReference type="AlphaFoldDB" id="A0A285EB15"/>
<accession>A0A285EB15</accession>
<gene>
    <name evidence="5" type="ORF">SAMN06893097_10413</name>
</gene>
<dbReference type="Pfam" id="PF24837">
    <property type="entry name" value="AMIN-like"/>
    <property type="match status" value="1"/>
</dbReference>
<dbReference type="Proteomes" id="UP000219514">
    <property type="component" value="Unassembled WGS sequence"/>
</dbReference>
<protein>
    <submittedName>
        <fullName evidence="5">Sporulation and spore germination</fullName>
    </submittedName>
</protein>
<evidence type="ECO:0000256" key="2">
    <source>
        <dbReference type="SAM" id="SignalP"/>
    </source>
</evidence>
<organism evidence="5 6">
    <name type="scientific">Geodermatophilus sabuli</name>
    <dbReference type="NCBI Taxonomy" id="1564158"/>
    <lineage>
        <taxon>Bacteria</taxon>
        <taxon>Bacillati</taxon>
        <taxon>Actinomycetota</taxon>
        <taxon>Actinomycetes</taxon>
        <taxon>Geodermatophilales</taxon>
        <taxon>Geodermatophilaceae</taxon>
        <taxon>Geodermatophilus</taxon>
    </lineage>
</organism>
<evidence type="ECO:0000313" key="5">
    <source>
        <dbReference type="EMBL" id="SNX96299.1"/>
    </source>
</evidence>
<name>A0A285EB15_9ACTN</name>
<evidence type="ECO:0000259" key="3">
    <source>
        <dbReference type="Pfam" id="PF10646"/>
    </source>
</evidence>
<dbReference type="InterPro" id="IPR019606">
    <property type="entry name" value="GerMN"/>
</dbReference>
<evidence type="ECO:0000313" key="6">
    <source>
        <dbReference type="Proteomes" id="UP000219514"/>
    </source>
</evidence>
<dbReference type="Pfam" id="PF10646">
    <property type="entry name" value="Germane"/>
    <property type="match status" value="1"/>
</dbReference>